<evidence type="ECO:0000313" key="1">
    <source>
        <dbReference type="EMBL" id="QHT04152.1"/>
    </source>
</evidence>
<protein>
    <submittedName>
        <fullName evidence="1">Uncharacterized protein</fullName>
    </submittedName>
</protein>
<accession>A0A6C0CJ18</accession>
<reference evidence="1" key="1">
    <citation type="journal article" date="2020" name="Nature">
        <title>Giant virus diversity and host interactions through global metagenomics.</title>
        <authorList>
            <person name="Schulz F."/>
            <person name="Roux S."/>
            <person name="Paez-Espino D."/>
            <person name="Jungbluth S."/>
            <person name="Walsh D.A."/>
            <person name="Denef V.J."/>
            <person name="McMahon K.D."/>
            <person name="Konstantinidis K.T."/>
            <person name="Eloe-Fadrosh E.A."/>
            <person name="Kyrpides N.C."/>
            <person name="Woyke T."/>
        </authorList>
    </citation>
    <scope>NUCLEOTIDE SEQUENCE</scope>
    <source>
        <strain evidence="1">GVMAG-M-3300021185-45</strain>
    </source>
</reference>
<dbReference type="AlphaFoldDB" id="A0A6C0CJ18"/>
<name>A0A6C0CJ18_9ZZZZ</name>
<organism evidence="1">
    <name type="scientific">viral metagenome</name>
    <dbReference type="NCBI Taxonomy" id="1070528"/>
    <lineage>
        <taxon>unclassified sequences</taxon>
        <taxon>metagenomes</taxon>
        <taxon>organismal metagenomes</taxon>
    </lineage>
</organism>
<proteinExistence type="predicted"/>
<dbReference type="EMBL" id="MN739423">
    <property type="protein sequence ID" value="QHT04152.1"/>
    <property type="molecule type" value="Genomic_DNA"/>
</dbReference>
<sequence>MKNFINRLLLETIEKSFHGFGFGLGMSIAFNNFKKEEEKKVEKK</sequence>